<comment type="caution">
    <text evidence="3">The sequence shown here is derived from an EMBL/GenBank/DDBJ whole genome shotgun (WGS) entry which is preliminary data.</text>
</comment>
<proteinExistence type="predicted"/>
<feature type="transmembrane region" description="Helical" evidence="1">
    <location>
        <begin position="291"/>
        <end position="311"/>
    </location>
</feature>
<dbReference type="InterPro" id="IPR011642">
    <property type="entry name" value="Gate_dom"/>
</dbReference>
<dbReference type="Pfam" id="PF07670">
    <property type="entry name" value="Gate"/>
    <property type="match status" value="1"/>
</dbReference>
<evidence type="ECO:0000313" key="3">
    <source>
        <dbReference type="EMBL" id="MEQ2578752.1"/>
    </source>
</evidence>
<feature type="transmembrane region" description="Helical" evidence="1">
    <location>
        <begin position="67"/>
        <end position="87"/>
    </location>
</feature>
<name>A0ABV1I0P1_9FIRM</name>
<organism evidence="3 4">
    <name type="scientific">Hominiventricola aquisgranensis</name>
    <dbReference type="NCBI Taxonomy" id="3133164"/>
    <lineage>
        <taxon>Bacteria</taxon>
        <taxon>Bacillati</taxon>
        <taxon>Bacillota</taxon>
        <taxon>Clostridia</taxon>
        <taxon>Lachnospirales</taxon>
        <taxon>Lachnospiraceae</taxon>
        <taxon>Hominiventricola</taxon>
    </lineage>
</organism>
<dbReference type="RefSeq" id="WP_349144325.1">
    <property type="nucleotide sequence ID" value="NZ_JBBMFC010000011.1"/>
</dbReference>
<dbReference type="Proteomes" id="UP001470288">
    <property type="component" value="Unassembled WGS sequence"/>
</dbReference>
<evidence type="ECO:0000259" key="2">
    <source>
        <dbReference type="Pfam" id="PF07670"/>
    </source>
</evidence>
<feature type="transmembrane region" description="Helical" evidence="1">
    <location>
        <begin position="202"/>
        <end position="221"/>
    </location>
</feature>
<accession>A0ABV1I0P1</accession>
<feature type="transmembrane region" description="Helical" evidence="1">
    <location>
        <begin position="254"/>
        <end position="276"/>
    </location>
</feature>
<feature type="transmembrane region" description="Helical" evidence="1">
    <location>
        <begin position="227"/>
        <end position="247"/>
    </location>
</feature>
<evidence type="ECO:0000313" key="4">
    <source>
        <dbReference type="Proteomes" id="UP001470288"/>
    </source>
</evidence>
<reference evidence="3 4" key="1">
    <citation type="submission" date="2024-03" db="EMBL/GenBank/DDBJ databases">
        <title>Human intestinal bacterial collection.</title>
        <authorList>
            <person name="Pauvert C."/>
            <person name="Hitch T.C.A."/>
            <person name="Clavel T."/>
        </authorList>
    </citation>
    <scope>NUCLEOTIDE SEQUENCE [LARGE SCALE GENOMIC DNA]</scope>
    <source>
        <strain evidence="3 4">CLA-AA-H78B</strain>
    </source>
</reference>
<dbReference type="EMBL" id="JBBMFC010000011">
    <property type="protein sequence ID" value="MEQ2578752.1"/>
    <property type="molecule type" value="Genomic_DNA"/>
</dbReference>
<feature type="transmembrane region" description="Helical" evidence="1">
    <location>
        <begin position="99"/>
        <end position="122"/>
    </location>
</feature>
<feature type="transmembrane region" description="Helical" evidence="1">
    <location>
        <begin position="128"/>
        <end position="146"/>
    </location>
</feature>
<keyword evidence="4" id="KW-1185">Reference proteome</keyword>
<evidence type="ECO:0000256" key="1">
    <source>
        <dbReference type="SAM" id="Phobius"/>
    </source>
</evidence>
<keyword evidence="1" id="KW-1133">Transmembrane helix</keyword>
<sequence length="315" mass="34175">MQNILTIPAQGCTLGLTLWYTSVLPSLLPFFILSGLLIRTGAFRFLNRIFAPVLTRIFPVSSDGSYAILMGYLCGFPMGAKVIAELVAHQHISREEGSYLMVFCNNVSPAFFVNYICIAKLGFTKVPPILFCVFYGVPLLYGYIYGRFFYKAPVSSHNISGAVRSVHTGASLVTQKQVSIHRIDFPMLDTCIMDSFTTITRLGGYIILFSIIAQMLTLFHLPVPLTAAIAALLEISSGTHALSALPLTSTPIRTALVCAGASFGGLCTCAQIISVLSDTDLDLKPWITGRLLLPLLMFPAVLVLLSPGPVLPGCW</sequence>
<feature type="transmembrane region" description="Helical" evidence="1">
    <location>
        <begin position="18"/>
        <end position="38"/>
    </location>
</feature>
<feature type="domain" description="Nucleoside transporter/FeoB GTPase Gate" evidence="2">
    <location>
        <begin position="22"/>
        <end position="113"/>
    </location>
</feature>
<protein>
    <submittedName>
        <fullName evidence="3">Nucleoside recognition domain-containing protein</fullName>
    </submittedName>
</protein>
<gene>
    <name evidence="3" type="ORF">WMO62_07845</name>
</gene>
<keyword evidence="1" id="KW-0472">Membrane</keyword>
<keyword evidence="1" id="KW-0812">Transmembrane</keyword>